<dbReference type="Gene3D" id="3.30.70.330">
    <property type="match status" value="1"/>
</dbReference>
<feature type="region of interest" description="Disordered" evidence="2">
    <location>
        <begin position="395"/>
        <end position="415"/>
    </location>
</feature>
<dbReference type="AlphaFoldDB" id="A0A9Q0GAH0"/>
<feature type="domain" description="RRM" evidence="3">
    <location>
        <begin position="47"/>
        <end position="122"/>
    </location>
</feature>
<gene>
    <name evidence="4" type="ORF">Tsubulata_042270</name>
</gene>
<proteinExistence type="predicted"/>
<dbReference type="PANTHER" id="PTHR34427:SF5">
    <property type="entry name" value="DUF4283 DOMAIN-CONTAINING PROTEIN"/>
    <property type="match status" value="1"/>
</dbReference>
<evidence type="ECO:0000313" key="5">
    <source>
        <dbReference type="Proteomes" id="UP001141552"/>
    </source>
</evidence>
<dbReference type="CDD" id="cd00590">
    <property type="entry name" value="RRM_SF"/>
    <property type="match status" value="1"/>
</dbReference>
<dbReference type="InterPro" id="IPR000504">
    <property type="entry name" value="RRM_dom"/>
</dbReference>
<dbReference type="PROSITE" id="PS50102">
    <property type="entry name" value="RRM"/>
    <property type="match status" value="1"/>
</dbReference>
<sequence length="672" mass="73679">MSGNDYQGVRRFSVQGEKFATQRAKPMFLSRWSRKEIQRATEEDRVRTIYLENIPSGWVPSDIYSEMSKFGKVLDIYVPGKLSWKGVRYGFVRFENNGAVGVVVEKINKYSNGMLRASIARSRRTEAGFAVGGKGKVTASHSQGYRRFGMDANVRDGRSFSQAVTMDGKQVSQKGMAKGGVEPANDVPLAFNPKRECMDTLNACAFGILSSDIVTYDTCTKIKSLIDFAVDVKCLGGNHVLLAFESHEMMLICLESGLLSDSGIFEWLKPWEGGDCAINRSCWVNIYGAPPQAWCDEFFSMIAGRFGSFIKLQNSLVGSNDLEVAKVLVQTMYKENIERSYKATINSRSYEIRVVEVQPSCPFDLKCPLGTQVKSSGGNHMVSSVKNSHMQAIGRKDTTSGDVGVGKVSRSPDPFGMRETIHVLQKGKQAARIEDDVENGAYAHSRGRFSRSDKEVASGEGGRMLRSEAQASCSSYLNEDNESFVADSLPASSSHGPTSPLGPMQVISNSAHNRSKSVGHYVEQCSTGSPNNLEKDFLKECYENVGFEEGGERRVLKVMERRFRNIIEKANLRRSLQVKRVKKVKEGGSVSSLHTGDSSIQDADIEAGNNRAKLTSGGVSAVSLKAAEVSKTIDIGLALGIDLGENIQDAEKVVGDLIEKESVAWVALRAEK</sequence>
<dbReference type="Proteomes" id="UP001141552">
    <property type="component" value="Unassembled WGS sequence"/>
</dbReference>
<evidence type="ECO:0000259" key="3">
    <source>
        <dbReference type="PROSITE" id="PS50102"/>
    </source>
</evidence>
<name>A0A9Q0GAH0_9ROSI</name>
<reference evidence="4" key="1">
    <citation type="submission" date="2022-02" db="EMBL/GenBank/DDBJ databases">
        <authorList>
            <person name="Henning P.M."/>
            <person name="McCubbin A.G."/>
            <person name="Shore J.S."/>
        </authorList>
    </citation>
    <scope>NUCLEOTIDE SEQUENCE</scope>
    <source>
        <strain evidence="4">F60SS</strain>
        <tissue evidence="4">Leaves</tissue>
    </source>
</reference>
<comment type="caution">
    <text evidence="4">The sequence shown here is derived from an EMBL/GenBank/DDBJ whole genome shotgun (WGS) entry which is preliminary data.</text>
</comment>
<dbReference type="OrthoDB" id="861279at2759"/>
<evidence type="ECO:0000313" key="4">
    <source>
        <dbReference type="EMBL" id="KAJ4846603.1"/>
    </source>
</evidence>
<keyword evidence="1" id="KW-0694">RNA-binding</keyword>
<dbReference type="EMBL" id="JAKUCV010001383">
    <property type="protein sequence ID" value="KAJ4846603.1"/>
    <property type="molecule type" value="Genomic_DNA"/>
</dbReference>
<reference evidence="4" key="2">
    <citation type="journal article" date="2023" name="Plants (Basel)">
        <title>Annotation of the Turnera subulata (Passifloraceae) Draft Genome Reveals the S-Locus Evolved after the Divergence of Turneroideae from Passifloroideae in a Stepwise Manner.</title>
        <authorList>
            <person name="Henning P.M."/>
            <person name="Roalson E.H."/>
            <person name="Mir W."/>
            <person name="McCubbin A.G."/>
            <person name="Shore J.S."/>
        </authorList>
    </citation>
    <scope>NUCLEOTIDE SEQUENCE</scope>
    <source>
        <strain evidence="4">F60SS</strain>
    </source>
</reference>
<organism evidence="4 5">
    <name type="scientific">Turnera subulata</name>
    <dbReference type="NCBI Taxonomy" id="218843"/>
    <lineage>
        <taxon>Eukaryota</taxon>
        <taxon>Viridiplantae</taxon>
        <taxon>Streptophyta</taxon>
        <taxon>Embryophyta</taxon>
        <taxon>Tracheophyta</taxon>
        <taxon>Spermatophyta</taxon>
        <taxon>Magnoliopsida</taxon>
        <taxon>eudicotyledons</taxon>
        <taxon>Gunneridae</taxon>
        <taxon>Pentapetalae</taxon>
        <taxon>rosids</taxon>
        <taxon>fabids</taxon>
        <taxon>Malpighiales</taxon>
        <taxon>Passifloraceae</taxon>
        <taxon>Turnera</taxon>
    </lineage>
</organism>
<dbReference type="SUPFAM" id="SSF54928">
    <property type="entry name" value="RNA-binding domain, RBD"/>
    <property type="match status" value="1"/>
</dbReference>
<dbReference type="InterPro" id="IPR012677">
    <property type="entry name" value="Nucleotide-bd_a/b_plait_sf"/>
</dbReference>
<dbReference type="GO" id="GO:0003723">
    <property type="term" value="F:RNA binding"/>
    <property type="evidence" value="ECO:0007669"/>
    <property type="project" value="UniProtKB-UniRule"/>
</dbReference>
<evidence type="ECO:0000256" key="1">
    <source>
        <dbReference type="PROSITE-ProRule" id="PRU00176"/>
    </source>
</evidence>
<accession>A0A9Q0GAH0</accession>
<dbReference type="SMART" id="SM00360">
    <property type="entry name" value="RRM"/>
    <property type="match status" value="1"/>
</dbReference>
<dbReference type="PANTHER" id="PTHR34427">
    <property type="entry name" value="DUF4283 DOMAIN PROTEIN"/>
    <property type="match status" value="1"/>
</dbReference>
<protein>
    <recommendedName>
        <fullName evidence="3">RRM domain-containing protein</fullName>
    </recommendedName>
</protein>
<dbReference type="InterPro" id="IPR035979">
    <property type="entry name" value="RBD_domain_sf"/>
</dbReference>
<keyword evidence="5" id="KW-1185">Reference proteome</keyword>
<evidence type="ECO:0000256" key="2">
    <source>
        <dbReference type="SAM" id="MobiDB-lite"/>
    </source>
</evidence>
<feature type="region of interest" description="Disordered" evidence="2">
    <location>
        <begin position="444"/>
        <end position="464"/>
    </location>
</feature>